<name>F4XMZ7_9CYAN</name>
<keyword evidence="2" id="KW-1185">Reference proteome</keyword>
<accession>F4XMZ7</accession>
<sequence length="62" mass="6714">MRDRLVLVKPPKSPNFAVRPKGDLLAHWKAHRGGLSEFCSPQNWGARGAESYPESATPGIGA</sequence>
<dbReference type="AlphaFoldDB" id="F4XMZ7"/>
<reference evidence="2" key="1">
    <citation type="journal article" date="2011" name="Proc. Natl. Acad. Sci. U.S.A.">
        <title>Genomic insights into the physiology and ecology of the marine filamentous cyanobacterium Lyngbya majuscula.</title>
        <authorList>
            <person name="Jones A.C."/>
            <person name="Monroe E.A."/>
            <person name="Podell S."/>
            <person name="Hess W.R."/>
            <person name="Klages S."/>
            <person name="Esquenazi E."/>
            <person name="Niessen S."/>
            <person name="Hoover H."/>
            <person name="Rothmann M."/>
            <person name="Lasken R.S."/>
            <person name="Yates J.R.III."/>
            <person name="Reinhardt R."/>
            <person name="Kube M."/>
            <person name="Burkart M.D."/>
            <person name="Allen E.E."/>
            <person name="Dorrestein P.C."/>
            <person name="Gerwick W.H."/>
            <person name="Gerwick L."/>
        </authorList>
    </citation>
    <scope>NUCLEOTIDE SEQUENCE [LARGE SCALE GENOMIC DNA]</scope>
    <source>
        <strain evidence="2">3L</strain>
    </source>
</reference>
<organism evidence="1 2">
    <name type="scientific">Moorena producens 3L</name>
    <dbReference type="NCBI Taxonomy" id="489825"/>
    <lineage>
        <taxon>Bacteria</taxon>
        <taxon>Bacillati</taxon>
        <taxon>Cyanobacteriota</taxon>
        <taxon>Cyanophyceae</taxon>
        <taxon>Coleofasciculales</taxon>
        <taxon>Coleofasciculaceae</taxon>
        <taxon>Moorena</taxon>
    </lineage>
</organism>
<gene>
    <name evidence="1" type="ORF">LYNGBM3L_23190</name>
</gene>
<protein>
    <submittedName>
        <fullName evidence="1">Uncharacterized protein</fullName>
    </submittedName>
</protein>
<evidence type="ECO:0000313" key="1">
    <source>
        <dbReference type="EMBL" id="EGJ34056.1"/>
    </source>
</evidence>
<dbReference type="HOGENOM" id="CLU_2899285_0_0_3"/>
<evidence type="ECO:0000313" key="2">
    <source>
        <dbReference type="Proteomes" id="UP000003959"/>
    </source>
</evidence>
<proteinExistence type="predicted"/>
<dbReference type="EMBL" id="GL890840">
    <property type="protein sequence ID" value="EGJ34056.1"/>
    <property type="molecule type" value="Genomic_DNA"/>
</dbReference>
<dbReference type="Proteomes" id="UP000003959">
    <property type="component" value="Unassembled WGS sequence"/>
</dbReference>